<dbReference type="GO" id="GO:0005524">
    <property type="term" value="F:ATP binding"/>
    <property type="evidence" value="ECO:0007669"/>
    <property type="project" value="UniProtKB-KW"/>
</dbReference>
<evidence type="ECO:0000256" key="19">
    <source>
        <dbReference type="ARBA" id="ARBA00047984"/>
    </source>
</evidence>
<keyword evidence="17" id="KW-0469">Meiosis</keyword>
<keyword evidence="11 29" id="KW-0347">Helicase</keyword>
<dbReference type="FunFam" id="2.60.40.10:FF:000414">
    <property type="entry name" value="Interleukin-6 receptor subunit beta"/>
    <property type="match status" value="1"/>
</dbReference>
<evidence type="ECO:0000313" key="28">
    <source>
        <dbReference type="Proteomes" id="UP000504627"/>
    </source>
</evidence>
<evidence type="ECO:0000256" key="8">
    <source>
        <dbReference type="ARBA" id="ARBA00022737"/>
    </source>
</evidence>
<dbReference type="Proteomes" id="UP000504627">
    <property type="component" value="Unplaced"/>
</dbReference>
<dbReference type="PROSITE" id="PS51195">
    <property type="entry name" value="Q_MOTIF"/>
    <property type="match status" value="1"/>
</dbReference>
<dbReference type="PROSITE" id="PS00039">
    <property type="entry name" value="DEAD_ATP_HELICASE"/>
    <property type="match status" value="1"/>
</dbReference>
<keyword evidence="16" id="KW-0325">Glycoprotein</keyword>
<name>A0A7R5KMM7_9PASS</name>
<keyword evidence="28" id="KW-1185">Reference proteome</keyword>
<proteinExistence type="inferred from homology"/>
<evidence type="ECO:0000256" key="17">
    <source>
        <dbReference type="ARBA" id="ARBA00023254"/>
    </source>
</evidence>
<dbReference type="InterPro" id="IPR001650">
    <property type="entry name" value="Helicase_C-like"/>
</dbReference>
<evidence type="ECO:0000256" key="4">
    <source>
        <dbReference type="ARBA" id="ARBA00012552"/>
    </source>
</evidence>
<evidence type="ECO:0000256" key="11">
    <source>
        <dbReference type="ARBA" id="ARBA00022806"/>
    </source>
</evidence>
<dbReference type="GO" id="GO:0005886">
    <property type="term" value="C:plasma membrane"/>
    <property type="evidence" value="ECO:0007669"/>
    <property type="project" value="UniProtKB-SubCell"/>
</dbReference>
<dbReference type="PROSITE" id="PS51192">
    <property type="entry name" value="HELICASE_ATP_BIND_1"/>
    <property type="match status" value="1"/>
</dbReference>
<keyword evidence="14 23" id="KW-0472">Membrane</keyword>
<evidence type="ECO:0000256" key="3">
    <source>
        <dbReference type="ARBA" id="ARBA00010132"/>
    </source>
</evidence>
<evidence type="ECO:0000256" key="9">
    <source>
        <dbReference type="ARBA" id="ARBA00022741"/>
    </source>
</evidence>
<dbReference type="EC" id="3.6.4.13" evidence="4"/>
<evidence type="ECO:0000256" key="2">
    <source>
        <dbReference type="ARBA" id="ARBA00008921"/>
    </source>
</evidence>
<evidence type="ECO:0000256" key="12">
    <source>
        <dbReference type="ARBA" id="ARBA00022840"/>
    </source>
</evidence>
<keyword evidence="18" id="KW-0393">Immunoglobulin domain</keyword>
<protein>
    <recommendedName>
        <fullName evidence="4">RNA helicase</fullName>
        <ecNumber evidence="4">3.6.4.13</ecNumber>
    </recommendedName>
    <alternativeName>
        <fullName evidence="20">DEAD box protein 4</fullName>
    </alternativeName>
</protein>
<dbReference type="CTD" id="54514"/>
<feature type="short sequence motif" description="Q motif" evidence="21">
    <location>
        <begin position="250"/>
        <end position="278"/>
    </location>
</feature>
<evidence type="ECO:0000256" key="18">
    <source>
        <dbReference type="ARBA" id="ARBA00023319"/>
    </source>
</evidence>
<evidence type="ECO:0000313" key="29">
    <source>
        <dbReference type="RefSeq" id="XP_039241818.1"/>
    </source>
</evidence>
<feature type="domain" description="Fibronectin type-III" evidence="24">
    <location>
        <begin position="904"/>
        <end position="1005"/>
    </location>
</feature>
<evidence type="ECO:0000256" key="23">
    <source>
        <dbReference type="SAM" id="Phobius"/>
    </source>
</evidence>
<dbReference type="PANTHER" id="PTHR47958">
    <property type="entry name" value="ATP-DEPENDENT RNA HELICASE DBP3"/>
    <property type="match status" value="1"/>
</dbReference>
<dbReference type="SUPFAM" id="SSF48726">
    <property type="entry name" value="Immunoglobulin"/>
    <property type="match status" value="1"/>
</dbReference>
<evidence type="ECO:0000256" key="22">
    <source>
        <dbReference type="SAM" id="MobiDB-lite"/>
    </source>
</evidence>
<dbReference type="Pfam" id="PF06328">
    <property type="entry name" value="Lep_receptor_Ig"/>
    <property type="match status" value="1"/>
</dbReference>
<dbReference type="FunFam" id="3.40.50.300:FF:000008">
    <property type="entry name" value="ATP-dependent RNA helicase RhlB"/>
    <property type="match status" value="1"/>
</dbReference>
<evidence type="ECO:0000256" key="14">
    <source>
        <dbReference type="ARBA" id="ARBA00023136"/>
    </source>
</evidence>
<evidence type="ECO:0000256" key="21">
    <source>
        <dbReference type="PROSITE-ProRule" id="PRU00552"/>
    </source>
</evidence>
<dbReference type="RefSeq" id="XP_039241818.1">
    <property type="nucleotide sequence ID" value="XM_039385884.1"/>
</dbReference>
<gene>
    <name evidence="29 30" type="primary">DDX4</name>
</gene>
<dbReference type="GO" id="GO:0016787">
    <property type="term" value="F:hydrolase activity"/>
    <property type="evidence" value="ECO:0007669"/>
    <property type="project" value="UniProtKB-KW"/>
</dbReference>
<dbReference type="PROSITE" id="PS51194">
    <property type="entry name" value="HELICASE_CTER"/>
    <property type="match status" value="1"/>
</dbReference>
<feature type="domain" description="Helicase C-terminal" evidence="26">
    <location>
        <begin position="492"/>
        <end position="637"/>
    </location>
</feature>
<dbReference type="SMART" id="SM00490">
    <property type="entry name" value="HELICc"/>
    <property type="match status" value="1"/>
</dbReference>
<evidence type="ECO:0000256" key="7">
    <source>
        <dbReference type="ARBA" id="ARBA00022729"/>
    </source>
</evidence>
<evidence type="ECO:0000256" key="13">
    <source>
        <dbReference type="ARBA" id="ARBA00022989"/>
    </source>
</evidence>
<comment type="catalytic activity">
    <reaction evidence="19">
        <text>ATP + H2O = ADP + phosphate + H(+)</text>
        <dbReference type="Rhea" id="RHEA:13065"/>
        <dbReference type="ChEBI" id="CHEBI:15377"/>
        <dbReference type="ChEBI" id="CHEBI:15378"/>
        <dbReference type="ChEBI" id="CHEBI:30616"/>
        <dbReference type="ChEBI" id="CHEBI:43474"/>
        <dbReference type="ChEBI" id="CHEBI:456216"/>
        <dbReference type="EC" id="3.6.4.13"/>
    </reaction>
</comment>
<comment type="subcellular location">
    <subcellularLocation>
        <location evidence="1">Cell membrane</location>
        <topology evidence="1">Single-pass type I membrane protein</topology>
    </subcellularLocation>
</comment>
<keyword evidence="12" id="KW-0067">ATP-binding</keyword>
<dbReference type="SMART" id="SM00487">
    <property type="entry name" value="DEXDc"/>
    <property type="match status" value="1"/>
</dbReference>
<keyword evidence="8" id="KW-0677">Repeat</keyword>
<keyword evidence="6 23" id="KW-0812">Transmembrane</keyword>
<keyword evidence="9" id="KW-0547">Nucleotide-binding</keyword>
<organism evidence="28 30">
    <name type="scientific">Pipra filicauda</name>
    <name type="common">Wire-tailed manakin</name>
    <dbReference type="NCBI Taxonomy" id="649802"/>
    <lineage>
        <taxon>Eukaryota</taxon>
        <taxon>Metazoa</taxon>
        <taxon>Chordata</taxon>
        <taxon>Craniata</taxon>
        <taxon>Vertebrata</taxon>
        <taxon>Euteleostomi</taxon>
        <taxon>Archelosauria</taxon>
        <taxon>Archosauria</taxon>
        <taxon>Dinosauria</taxon>
        <taxon>Saurischia</taxon>
        <taxon>Theropoda</taxon>
        <taxon>Coelurosauria</taxon>
        <taxon>Aves</taxon>
        <taxon>Neognathae</taxon>
        <taxon>Neoaves</taxon>
        <taxon>Telluraves</taxon>
        <taxon>Australaves</taxon>
        <taxon>Passeriformes</taxon>
        <taxon>Pipridae</taxon>
        <taxon>Pipra</taxon>
    </lineage>
</organism>
<dbReference type="InterPro" id="IPR013783">
    <property type="entry name" value="Ig-like_fold"/>
</dbReference>
<dbReference type="GO" id="GO:0003724">
    <property type="term" value="F:RNA helicase activity"/>
    <property type="evidence" value="ECO:0007669"/>
    <property type="project" value="UniProtKB-EC"/>
</dbReference>
<evidence type="ECO:0000259" key="25">
    <source>
        <dbReference type="PROSITE" id="PS51192"/>
    </source>
</evidence>
<evidence type="ECO:0000256" key="16">
    <source>
        <dbReference type="ARBA" id="ARBA00023180"/>
    </source>
</evidence>
<accession>A0A7R5KMM7</accession>
<keyword evidence="7" id="KW-0732">Signal</keyword>
<dbReference type="InterPro" id="IPR036179">
    <property type="entry name" value="Ig-like_dom_sf"/>
</dbReference>
<dbReference type="FunFam" id="3.40.50.300:FF:000397">
    <property type="entry name" value="Probable ATP-dependent RNA helicase DDX4"/>
    <property type="match status" value="1"/>
</dbReference>
<dbReference type="GeneID" id="113985531"/>
<dbReference type="InterPro" id="IPR003961">
    <property type="entry name" value="FN3_dom"/>
</dbReference>
<evidence type="ECO:0000259" key="26">
    <source>
        <dbReference type="PROSITE" id="PS51194"/>
    </source>
</evidence>
<feature type="domain" description="Fibronectin type-III" evidence="24">
    <location>
        <begin position="1202"/>
        <end position="1296"/>
    </location>
</feature>
<dbReference type="InterPro" id="IPR010457">
    <property type="entry name" value="IgC2-like_lig-bd"/>
</dbReference>
<keyword evidence="10" id="KW-0378">Hydrolase</keyword>
<dbReference type="CDD" id="cd00063">
    <property type="entry name" value="FN3"/>
    <property type="match status" value="4"/>
</dbReference>
<dbReference type="PROSITE" id="PS50853">
    <property type="entry name" value="FN3"/>
    <property type="match status" value="3"/>
</dbReference>
<evidence type="ECO:0000256" key="5">
    <source>
        <dbReference type="ARBA" id="ARBA00022475"/>
    </source>
</evidence>
<comment type="similarity">
    <text evidence="3">Belongs to the DEAD box helicase family. DDX4/VASA subfamily.</text>
</comment>
<dbReference type="Pfam" id="PF00271">
    <property type="entry name" value="Helicase_C"/>
    <property type="match status" value="1"/>
</dbReference>
<dbReference type="InterPro" id="IPR027417">
    <property type="entry name" value="P-loop_NTPase"/>
</dbReference>
<dbReference type="Gene3D" id="2.60.40.10">
    <property type="entry name" value="Immunoglobulins"/>
    <property type="match status" value="6"/>
</dbReference>
<dbReference type="RefSeq" id="XP_039241820.1">
    <property type="nucleotide sequence ID" value="XM_039385886.1"/>
</dbReference>
<keyword evidence="5" id="KW-1003">Cell membrane</keyword>
<dbReference type="InterPro" id="IPR014001">
    <property type="entry name" value="Helicase_ATP-bd"/>
</dbReference>
<evidence type="ECO:0000259" key="27">
    <source>
        <dbReference type="PROSITE" id="PS51195"/>
    </source>
</evidence>
<comment type="similarity">
    <text evidence="2">Belongs to the type I cytokine receptor family. Type 2 subfamily.</text>
</comment>
<dbReference type="InterPro" id="IPR036116">
    <property type="entry name" value="FN3_sf"/>
</dbReference>
<feature type="domain" description="Helicase ATP-binding" evidence="25">
    <location>
        <begin position="281"/>
        <end position="464"/>
    </location>
</feature>
<sequence>MIEEDWNAEMGDETLLPSLEKVSLFERPNDLSSGFSPSVSSFGTDEFLNRQCQPMSSFGRGRNFEAKGFQERNIGDASMQYRGSKGFRGGFGQGFPGRNAAEGSSTHTKNKGFKGFHGDFGQCENGQRNMSQSGILDSTGKGTFTDGAGFQERNVVKGFSTRNRGSKGFHDGFGQGINNGRRVIPQSGTLGSREKGTFTDGAGPKVTYVPPPPPDDEQAIFARYETGMNFDKYDENIVEVSGLDPPAALMSFAEANISHTLAVNIAKAGYSKPTPVQKYSIPIVLAGRDLMACAQTGSGKTAAFLVPIVAQMMRDGVTASSFKQQQEPECIITGPTRELVNQIFLEARKFVYGTCIRPVVVYGGTQIGHSIHQVMQGCNILCATPGRLLDIIGRGKISLRNVKYLVLDEADRMLDMGFGSEMKKLISFPDMPQKDKRQTLMFSATFPEEVQRLAGEFLKTDFLFVVVGHVGGACSDVQQNILQVSQYLKRDKLMEILHSIGNERTMVFVDTKKKADFIACFLCQENIPATSIHGDREQREREIALQDFRSGKCPVLVATSVAARGLDIESVQHVINFDLPSTIEEYVHRIGRTGRCGNTGKAVCFFDNDSDGHLAQSLIKVLSDAQQEVPLWLTEVAFEFERGRLSVNVQKNTFLWSKVSVGFQGPLLHVAPTDLSHFMPVVTEKEMFSSLIWMFVLLCSSVADENSIRDADIFPSSAEIKRGSSLKQFCILGKHHMPHRNASHIIWKLNDELIAPENYNIVNETVSSITIPNFTYRTAYLKCFMKYLDKEQLLVHKEVKSGFPPDTPGNISCIYYFDDNLTCTWNSGRKTSFTRNYTLYRKLATNPNTIVSSCQSKTESCSFLYPDTPYSSAFCFQVKAENVLGEALSKCVPIAMGKIEKFDPPEILLVKTISGIKQLLTVTWKMPEKIVPSKDLTCQVQYRNLYSNSTKYVTVPLNSAEKTGSCNLTGLWDSTEYSVAVRCISNESIFWSEWSGEKSGSTKEKAPSEKVDLWRVIESSHSPGSRSVHLMWKPLNSFPPSGRILGYKIQYFPENKTALKMINNSTDKKITLLLNEEAYIVSVTAYNSAGNSPEAILRIPSTDEKTAQITGTARTLPSNEEVVVEWAVSKPEATEYVVEWFEDLEMDPFSRSWQYVSNSTNWKTNKKNFKPFVCYNISVYPLYGNKVAAPYTVQTYVQQKKPSEGPVAETGIPGKNEVTIQWNEISKDKRNGFITNYTIFYKPEDGKELNETVNSNDRKYRLKSLQANTQYTVYIMASNEAGGTTGEPKTFKTLKLDKEDVILIAVLVGISVFCLLGLWVTCILKKHVFKKVCWPDIPNPAESIAVEWPLAASMNNSLLKKLASEAKTVDFEDISVLEHCFPEENHVSECTDINAEDMISGDKKILHKQENDVAKCFLPSMPYVITDQFTRSQMKSTLTLVKEIQPMEMLANDLCGSQQNSIKNEENDDEVLKVEDFNEKTLFNPYLKNSVKTREFLISESLPEHSMDECKSQSSVLPPFQQNVAGQPYITLDMFEPATAQ</sequence>
<dbReference type="InterPro" id="IPR011545">
    <property type="entry name" value="DEAD/DEAH_box_helicase_dom"/>
</dbReference>
<dbReference type="InterPro" id="IPR014014">
    <property type="entry name" value="RNA_helicase_DEAD_Q_motif"/>
</dbReference>
<dbReference type="InterPro" id="IPR000629">
    <property type="entry name" value="RNA-helicase_DEAD-box_CS"/>
</dbReference>
<dbReference type="Pfam" id="PF00041">
    <property type="entry name" value="fn3"/>
    <property type="match status" value="2"/>
</dbReference>
<dbReference type="SMART" id="SM00060">
    <property type="entry name" value="FN3"/>
    <property type="match status" value="4"/>
</dbReference>
<dbReference type="GO" id="GO:0051321">
    <property type="term" value="P:meiotic cell cycle"/>
    <property type="evidence" value="ECO:0007669"/>
    <property type="project" value="UniProtKB-KW"/>
</dbReference>
<dbReference type="SUPFAM" id="SSF49265">
    <property type="entry name" value="Fibronectin type III"/>
    <property type="match status" value="3"/>
</dbReference>
<dbReference type="CDD" id="cd18787">
    <property type="entry name" value="SF2_C_DEAD"/>
    <property type="match status" value="1"/>
</dbReference>
<feature type="transmembrane region" description="Helical" evidence="23">
    <location>
        <begin position="1301"/>
        <end position="1324"/>
    </location>
</feature>
<evidence type="ECO:0000259" key="24">
    <source>
        <dbReference type="PROSITE" id="PS50853"/>
    </source>
</evidence>
<evidence type="ECO:0000256" key="20">
    <source>
        <dbReference type="ARBA" id="ARBA00081176"/>
    </source>
</evidence>
<dbReference type="CDD" id="cd18052">
    <property type="entry name" value="DEADc_DDX4"/>
    <property type="match status" value="1"/>
</dbReference>
<dbReference type="Gene3D" id="3.40.50.300">
    <property type="entry name" value="P-loop containing nucleotide triphosphate hydrolases"/>
    <property type="match status" value="2"/>
</dbReference>
<feature type="region of interest" description="Disordered" evidence="22">
    <location>
        <begin position="161"/>
        <end position="214"/>
    </location>
</feature>
<dbReference type="Pfam" id="PF00270">
    <property type="entry name" value="DEAD"/>
    <property type="match status" value="1"/>
</dbReference>
<evidence type="ECO:0000256" key="6">
    <source>
        <dbReference type="ARBA" id="ARBA00022692"/>
    </source>
</evidence>
<feature type="domain" description="DEAD-box RNA helicase Q" evidence="27">
    <location>
        <begin position="250"/>
        <end position="278"/>
    </location>
</feature>
<keyword evidence="15" id="KW-0675">Receptor</keyword>
<evidence type="ECO:0000313" key="30">
    <source>
        <dbReference type="RefSeq" id="XP_039241820.1"/>
    </source>
</evidence>
<evidence type="ECO:0000256" key="1">
    <source>
        <dbReference type="ARBA" id="ARBA00004251"/>
    </source>
</evidence>
<evidence type="ECO:0000256" key="15">
    <source>
        <dbReference type="ARBA" id="ARBA00023170"/>
    </source>
</evidence>
<dbReference type="GO" id="GO:0003676">
    <property type="term" value="F:nucleic acid binding"/>
    <property type="evidence" value="ECO:0007669"/>
    <property type="project" value="InterPro"/>
</dbReference>
<reference evidence="29 30" key="1">
    <citation type="submission" date="2025-04" db="UniProtKB">
        <authorList>
            <consortium name="RefSeq"/>
        </authorList>
    </citation>
    <scope>IDENTIFICATION</scope>
    <source>
        <tissue evidence="29 30">Muscle</tissue>
    </source>
</reference>
<evidence type="ECO:0000256" key="10">
    <source>
        <dbReference type="ARBA" id="ARBA00022801"/>
    </source>
</evidence>
<dbReference type="SUPFAM" id="SSF52540">
    <property type="entry name" value="P-loop containing nucleoside triphosphate hydrolases"/>
    <property type="match status" value="2"/>
</dbReference>
<feature type="domain" description="Fibronectin type-III" evidence="24">
    <location>
        <begin position="1009"/>
        <end position="1105"/>
    </location>
</feature>
<keyword evidence="13 23" id="KW-1133">Transmembrane helix</keyword>